<feature type="transmembrane region" description="Helical" evidence="1">
    <location>
        <begin position="7"/>
        <end position="25"/>
    </location>
</feature>
<protein>
    <submittedName>
        <fullName evidence="2">Uncharacterized protein</fullName>
    </submittedName>
</protein>
<evidence type="ECO:0000313" key="2">
    <source>
        <dbReference type="EMBL" id="GAP02535.1"/>
    </source>
</evidence>
<name>A0A3F3GSI7_9LACO</name>
<feature type="transmembrane region" description="Helical" evidence="1">
    <location>
        <begin position="31"/>
        <end position="55"/>
    </location>
</feature>
<evidence type="ECO:0000313" key="3">
    <source>
        <dbReference type="Proteomes" id="UP000061227"/>
    </source>
</evidence>
<organism evidence="2 3">
    <name type="scientific">Fructobacillus pseudoficulneus</name>
    <dbReference type="NCBI Taxonomy" id="220714"/>
    <lineage>
        <taxon>Bacteria</taxon>
        <taxon>Bacillati</taxon>
        <taxon>Bacillota</taxon>
        <taxon>Bacilli</taxon>
        <taxon>Lactobacillales</taxon>
        <taxon>Lactobacillaceae</taxon>
        <taxon>Fructobacillus</taxon>
    </lineage>
</organism>
<reference evidence="2 3" key="1">
    <citation type="journal article" date="2015" name="BMC Genomics">
        <title>Comparative genomics of Fructobacillus spp. and Leuconostoc spp. reveals niche-specific evolution of Fructobacillus spp.</title>
        <authorList>
            <person name="Endo A."/>
            <person name="Tanizawa Y."/>
            <person name="Tanaka N."/>
            <person name="Maeno S."/>
            <person name="Kumar H."/>
            <person name="Shiwa Y."/>
            <person name="Okada S."/>
            <person name="Yoshikawa H."/>
            <person name="Dicks L."/>
            <person name="Nakagawa J."/>
            <person name="Arita M."/>
        </authorList>
    </citation>
    <scope>NUCLEOTIDE SEQUENCE [LARGE SCALE GENOMIC DNA]</scope>
    <source>
        <strain evidence="2 3">DSM 15468</strain>
    </source>
</reference>
<gene>
    <name evidence="2" type="ORF">FPFC_014180</name>
</gene>
<dbReference type="STRING" id="220714.SAMN05660469_0486"/>
<keyword evidence="1" id="KW-0812">Transmembrane</keyword>
<dbReference type="EMBL" id="DF968063">
    <property type="protein sequence ID" value="GAP02535.1"/>
    <property type="molecule type" value="Genomic_DNA"/>
</dbReference>
<keyword evidence="3" id="KW-1185">Reference proteome</keyword>
<accession>A0A3F3GSI7</accession>
<proteinExistence type="predicted"/>
<evidence type="ECO:0000256" key="1">
    <source>
        <dbReference type="SAM" id="Phobius"/>
    </source>
</evidence>
<keyword evidence="1" id="KW-0472">Membrane</keyword>
<sequence>MFKNIKAIISGIGAFLIAEWLYHVLSQDPNINIWVARLLPIPIIFILFFSIEWLIEKLAK</sequence>
<keyword evidence="1" id="KW-1133">Transmembrane helix</keyword>
<dbReference type="Proteomes" id="UP000061227">
    <property type="component" value="Unassembled WGS sequence"/>
</dbReference>
<dbReference type="RefSeq" id="WP_059376587.1">
    <property type="nucleotide sequence ID" value="NZ_DF968063.1"/>
</dbReference>
<dbReference type="AlphaFoldDB" id="A0A3F3GSI7"/>